<keyword evidence="4 8" id="KW-0479">Metal-binding</keyword>
<dbReference type="FunFam" id="1.10.630.10:FF:000126">
    <property type="entry name" value="Predicted protein"/>
    <property type="match status" value="1"/>
</dbReference>
<evidence type="ECO:0000256" key="8">
    <source>
        <dbReference type="PIRSR" id="PIRSR602401-1"/>
    </source>
</evidence>
<dbReference type="PANTHER" id="PTHR47945:SF5">
    <property type="entry name" value="CYTOCHROME P450 84A1-RELATED"/>
    <property type="match status" value="1"/>
</dbReference>
<keyword evidence="9" id="KW-1133">Transmembrane helix</keyword>
<keyword evidence="9" id="KW-0812">Transmembrane</keyword>
<organism evidence="10 11">
    <name type="scientific">Chenopodium quinoa</name>
    <name type="common">Quinoa</name>
    <dbReference type="NCBI Taxonomy" id="63459"/>
    <lineage>
        <taxon>Eukaryota</taxon>
        <taxon>Viridiplantae</taxon>
        <taxon>Streptophyta</taxon>
        <taxon>Embryophyta</taxon>
        <taxon>Tracheophyta</taxon>
        <taxon>Spermatophyta</taxon>
        <taxon>Magnoliopsida</taxon>
        <taxon>eudicotyledons</taxon>
        <taxon>Gunneridae</taxon>
        <taxon>Pentapetalae</taxon>
        <taxon>Caryophyllales</taxon>
        <taxon>Chenopodiaceae</taxon>
        <taxon>Chenopodioideae</taxon>
        <taxon>Atripliceae</taxon>
        <taxon>Chenopodium</taxon>
    </lineage>
</organism>
<dbReference type="OMA" id="DFENMAY"/>
<reference evidence="10" key="1">
    <citation type="journal article" date="2017" name="Nature">
        <title>The genome of Chenopodium quinoa.</title>
        <authorList>
            <person name="Jarvis D.E."/>
            <person name="Ho Y.S."/>
            <person name="Lightfoot D.J."/>
            <person name="Schmoeckel S.M."/>
            <person name="Li B."/>
            <person name="Borm T.J.A."/>
            <person name="Ohyanagi H."/>
            <person name="Mineta K."/>
            <person name="Michell C.T."/>
            <person name="Saber N."/>
            <person name="Kharbatia N.M."/>
            <person name="Rupper R.R."/>
            <person name="Sharp A.R."/>
            <person name="Dally N."/>
            <person name="Boughton B.A."/>
            <person name="Woo Y.H."/>
            <person name="Gao G."/>
            <person name="Schijlen E.G.W.M."/>
            <person name="Guo X."/>
            <person name="Momin A.A."/>
            <person name="Negrao S."/>
            <person name="Al-Babili S."/>
            <person name="Gehring C."/>
            <person name="Roessner U."/>
            <person name="Jung C."/>
            <person name="Murphy K."/>
            <person name="Arold S.T."/>
            <person name="Gojobori T."/>
            <person name="van der Linden C.G."/>
            <person name="van Loo E.N."/>
            <person name="Jellen E.N."/>
            <person name="Maughan P.J."/>
            <person name="Tester M."/>
        </authorList>
    </citation>
    <scope>NUCLEOTIDE SEQUENCE [LARGE SCALE GENOMIC DNA]</scope>
    <source>
        <strain evidence="10">cv. PI 614886</strain>
    </source>
</reference>
<name>A0A803L0E6_CHEQI</name>
<dbReference type="PRINTS" id="PR00463">
    <property type="entry name" value="EP450I"/>
</dbReference>
<evidence type="ECO:0000256" key="1">
    <source>
        <dbReference type="ARBA" id="ARBA00001971"/>
    </source>
</evidence>
<dbReference type="EnsemblPlants" id="AUR62005334-RA">
    <property type="protein sequence ID" value="AUR62005334-RA:cds"/>
    <property type="gene ID" value="AUR62005334"/>
</dbReference>
<keyword evidence="3 8" id="KW-0349">Heme</keyword>
<comment type="similarity">
    <text evidence="2">Belongs to the cytochrome P450 family.</text>
</comment>
<dbReference type="PRINTS" id="PR00385">
    <property type="entry name" value="P450"/>
</dbReference>
<dbReference type="Gene3D" id="1.10.630.10">
    <property type="entry name" value="Cytochrome P450"/>
    <property type="match status" value="1"/>
</dbReference>
<dbReference type="Gramene" id="AUR62005334-RA">
    <property type="protein sequence ID" value="AUR62005334-RA:cds"/>
    <property type="gene ID" value="AUR62005334"/>
</dbReference>
<dbReference type="GO" id="GO:0005506">
    <property type="term" value="F:iron ion binding"/>
    <property type="evidence" value="ECO:0007669"/>
    <property type="project" value="InterPro"/>
</dbReference>
<dbReference type="GO" id="GO:0004497">
    <property type="term" value="F:monooxygenase activity"/>
    <property type="evidence" value="ECO:0007669"/>
    <property type="project" value="UniProtKB-KW"/>
</dbReference>
<evidence type="ECO:0000256" key="2">
    <source>
        <dbReference type="ARBA" id="ARBA00010617"/>
    </source>
</evidence>
<dbReference type="SUPFAM" id="SSF48264">
    <property type="entry name" value="Cytochrome P450"/>
    <property type="match status" value="1"/>
</dbReference>
<dbReference type="AlphaFoldDB" id="A0A803L0E6"/>
<dbReference type="Proteomes" id="UP000596660">
    <property type="component" value="Unplaced"/>
</dbReference>
<keyword evidence="5" id="KW-0560">Oxidoreductase</keyword>
<evidence type="ECO:0000256" key="9">
    <source>
        <dbReference type="SAM" id="Phobius"/>
    </source>
</evidence>
<dbReference type="InterPro" id="IPR053062">
    <property type="entry name" value="CYP450_84A"/>
</dbReference>
<accession>A0A803L0E6</accession>
<dbReference type="InterPro" id="IPR001128">
    <property type="entry name" value="Cyt_P450"/>
</dbReference>
<evidence type="ECO:0000256" key="6">
    <source>
        <dbReference type="ARBA" id="ARBA00023004"/>
    </source>
</evidence>
<dbReference type="InterPro" id="IPR036396">
    <property type="entry name" value="Cyt_P450_sf"/>
</dbReference>
<dbReference type="PANTHER" id="PTHR47945">
    <property type="entry name" value="CYTOCHROME P450 84A1-RELATED"/>
    <property type="match status" value="1"/>
</dbReference>
<dbReference type="Pfam" id="PF00067">
    <property type="entry name" value="p450"/>
    <property type="match status" value="1"/>
</dbReference>
<evidence type="ECO:0000256" key="3">
    <source>
        <dbReference type="ARBA" id="ARBA00022617"/>
    </source>
</evidence>
<comment type="cofactor">
    <cofactor evidence="1 8">
        <name>heme</name>
        <dbReference type="ChEBI" id="CHEBI:30413"/>
    </cofactor>
</comment>
<keyword evidence="11" id="KW-1185">Reference proteome</keyword>
<keyword evidence="6 8" id="KW-0408">Iron</keyword>
<evidence type="ECO:0000313" key="11">
    <source>
        <dbReference type="Proteomes" id="UP000596660"/>
    </source>
</evidence>
<evidence type="ECO:0000313" key="10">
    <source>
        <dbReference type="EnsemblPlants" id="AUR62005334-RA:cds"/>
    </source>
</evidence>
<dbReference type="GO" id="GO:0020037">
    <property type="term" value="F:heme binding"/>
    <property type="evidence" value="ECO:0007669"/>
    <property type="project" value="InterPro"/>
</dbReference>
<dbReference type="GO" id="GO:0016705">
    <property type="term" value="F:oxidoreductase activity, acting on paired donors, with incorporation or reduction of molecular oxygen"/>
    <property type="evidence" value="ECO:0007669"/>
    <property type="project" value="InterPro"/>
</dbReference>
<proteinExistence type="inferred from homology"/>
<feature type="transmembrane region" description="Helical" evidence="9">
    <location>
        <begin position="12"/>
        <end position="29"/>
    </location>
</feature>
<evidence type="ECO:0000256" key="5">
    <source>
        <dbReference type="ARBA" id="ARBA00023002"/>
    </source>
</evidence>
<keyword evidence="9" id="KW-0472">Membrane</keyword>
<dbReference type="InterPro" id="IPR002401">
    <property type="entry name" value="Cyt_P450_E_grp-I"/>
</dbReference>
<protein>
    <submittedName>
        <fullName evidence="10">Uncharacterized protein</fullName>
    </submittedName>
</protein>
<evidence type="ECO:0000256" key="4">
    <source>
        <dbReference type="ARBA" id="ARBA00022723"/>
    </source>
</evidence>
<feature type="binding site" description="axial binding residue" evidence="8">
    <location>
        <position position="339"/>
    </location>
    <ligand>
        <name>heme</name>
        <dbReference type="ChEBI" id="CHEBI:30413"/>
    </ligand>
    <ligandPart>
        <name>Fe</name>
        <dbReference type="ChEBI" id="CHEBI:18248"/>
    </ligandPart>
</feature>
<sequence length="401" mass="45225">MHEQLVSELRSIFIFFLVPMLILDIISRLRRKPYPPGPWGLPIIGNIMMAKRLNHRGLAKLAKHYGGLFHLKMGSVHVIVVIGPEEAKQRRMRKLSVMRLFSRKRTTTWESVRSEDEFLAVLQELSQLFGALNIADFIPFLTWADPNGLNERLVKAQSDLDGFFDPIIDNGKINEPEDSTNSLKLTRDNIKAIIMDVTFGATETVAWTVEWAMTELLRNPDDMKRVQNELANVAGLTRKPDDSDLDKLPYFRCCIKETLRLHPPVSLLLHATSHDAVIGGYYIPKQSRVVVNTWAIGRDPNSWSDADMFKPGRFLEEGAPNIKGANFELIPFGSGRQSCPGMGLALYTLELCAVNLLHCFTWELPDGMKPSELRTDETFGLTISRASRLVAVPSTRLVCPL</sequence>
<keyword evidence="7" id="KW-0503">Monooxygenase</keyword>
<reference evidence="10" key="2">
    <citation type="submission" date="2021-03" db="UniProtKB">
        <authorList>
            <consortium name="EnsemblPlants"/>
        </authorList>
    </citation>
    <scope>IDENTIFICATION</scope>
</reference>
<evidence type="ECO:0000256" key="7">
    <source>
        <dbReference type="ARBA" id="ARBA00023033"/>
    </source>
</evidence>